<evidence type="ECO:0000313" key="2">
    <source>
        <dbReference type="Proteomes" id="UP000001318"/>
    </source>
</evidence>
<dbReference type="EMBL" id="AM849034">
    <property type="protein sequence ID" value="CAQ02389.1"/>
    <property type="molecule type" value="Genomic_DNA"/>
</dbReference>
<sequence length="320" mass="35634">MATRALAAEIRHDPQAFTTWVVEALEVEREELGQVSNVRCEAEENIDVVVTYESGTRVGIEAKFDHVVTDGQLARESDAVTHLVLLVLDQADAHGHEAEVDAVATWEELLARFRGTRLSQEDIDRIPATKKKVERRMQVLKLDDLLPEGWTTSIIRGDGGMSSIVLDGPTPEGGRRLCGQIQVSGRDSKRPIEEITLEYHVGVNVRLDEDDFPEDPKDRPTWLDDLDILGDVLQRDADRFTVRENSPRNGTSDLGKRKMPIVHEHLKGREWLAQGYCDWSLGAKSALRPLDELEALAHEAVALFVAWDTARMSASAAATS</sequence>
<accession>B0RG97</accession>
<keyword evidence="2" id="KW-1185">Reference proteome</keyword>
<dbReference type="RefSeq" id="WP_012299589.1">
    <property type="nucleotide sequence ID" value="NC_010407.1"/>
</dbReference>
<protein>
    <submittedName>
        <fullName evidence="1">Uncharacterized protein</fullName>
    </submittedName>
</protein>
<proteinExistence type="predicted"/>
<dbReference type="STRING" id="31964.CMS2302"/>
<dbReference type="KEGG" id="cms:CMS2302"/>
<dbReference type="AlphaFoldDB" id="B0RG97"/>
<dbReference type="GeneID" id="29471078"/>
<name>B0RG97_CLASE</name>
<dbReference type="eggNOG" id="ENOG502ZZQ1">
    <property type="taxonomic scope" value="Bacteria"/>
</dbReference>
<dbReference type="HOGENOM" id="CLU_867909_0_0_11"/>
<gene>
    <name evidence="1" type="ordered locus">CMS2302</name>
</gene>
<evidence type="ECO:0000313" key="1">
    <source>
        <dbReference type="EMBL" id="CAQ02389.1"/>
    </source>
</evidence>
<reference evidence="1 2" key="1">
    <citation type="journal article" date="2008" name="J. Bacteriol.">
        <title>Genome of the actinomycete plant pathogen Clavibacter michiganensis subsp. sepedonicus suggests recent niche adaptation.</title>
        <authorList>
            <person name="Bentley S.D."/>
            <person name="Corton C."/>
            <person name="Brown S.E."/>
            <person name="Barron A."/>
            <person name="Clark L."/>
            <person name="Doggett J."/>
            <person name="Harris B."/>
            <person name="Ormond D."/>
            <person name="Quail M.A."/>
            <person name="May G."/>
            <person name="Francis D."/>
            <person name="Knudson D."/>
            <person name="Parkhill J."/>
            <person name="Ishimaru C.A."/>
        </authorList>
    </citation>
    <scope>NUCLEOTIDE SEQUENCE [LARGE SCALE GENOMIC DNA]</scope>
    <source>
        <strain evidence="2">ATCC 33113 / DSM 20744 / JCM 9667 / LMG 2889 / ICMP 2535 / C-1</strain>
    </source>
</reference>
<organism evidence="1 2">
    <name type="scientific">Clavibacter sepedonicus</name>
    <name type="common">Clavibacter michiganensis subsp. sepedonicus</name>
    <dbReference type="NCBI Taxonomy" id="31964"/>
    <lineage>
        <taxon>Bacteria</taxon>
        <taxon>Bacillati</taxon>
        <taxon>Actinomycetota</taxon>
        <taxon>Actinomycetes</taxon>
        <taxon>Micrococcales</taxon>
        <taxon>Microbacteriaceae</taxon>
        <taxon>Clavibacter</taxon>
    </lineage>
</organism>
<dbReference type="Proteomes" id="UP000001318">
    <property type="component" value="Chromosome"/>
</dbReference>